<dbReference type="AlphaFoldDB" id="A0A0E9X5S1"/>
<protein>
    <submittedName>
        <fullName evidence="1">Uncharacterized protein</fullName>
    </submittedName>
</protein>
<dbReference type="EMBL" id="GBXM01010495">
    <property type="protein sequence ID" value="JAH98082.1"/>
    <property type="molecule type" value="Transcribed_RNA"/>
</dbReference>
<name>A0A0E9X5S1_ANGAN</name>
<proteinExistence type="predicted"/>
<organism evidence="1">
    <name type="scientific">Anguilla anguilla</name>
    <name type="common">European freshwater eel</name>
    <name type="synonym">Muraena anguilla</name>
    <dbReference type="NCBI Taxonomy" id="7936"/>
    <lineage>
        <taxon>Eukaryota</taxon>
        <taxon>Metazoa</taxon>
        <taxon>Chordata</taxon>
        <taxon>Craniata</taxon>
        <taxon>Vertebrata</taxon>
        <taxon>Euteleostomi</taxon>
        <taxon>Actinopterygii</taxon>
        <taxon>Neopterygii</taxon>
        <taxon>Teleostei</taxon>
        <taxon>Anguilliformes</taxon>
        <taxon>Anguillidae</taxon>
        <taxon>Anguilla</taxon>
    </lineage>
</organism>
<evidence type="ECO:0000313" key="1">
    <source>
        <dbReference type="EMBL" id="JAH98082.1"/>
    </source>
</evidence>
<accession>A0A0E9X5S1</accession>
<sequence length="123" mass="13611">MEPRLPLLSWIRKIAYAGAKKNNEVTSESHAAHPAHFSQNPPIWVTPIDMPTDVTMAMLPQTVSVVSTGLSPLAFFPPFRNGIFSGIPEPTSRRPSFFFPLLQERPNSSPQITVPPQTIKGTF</sequence>
<reference evidence="1" key="1">
    <citation type="submission" date="2014-11" db="EMBL/GenBank/DDBJ databases">
        <authorList>
            <person name="Amaro Gonzalez C."/>
        </authorList>
    </citation>
    <scope>NUCLEOTIDE SEQUENCE</scope>
</reference>
<reference evidence="1" key="2">
    <citation type="journal article" date="2015" name="Fish Shellfish Immunol.">
        <title>Early steps in the European eel (Anguilla anguilla)-Vibrio vulnificus interaction in the gills: Role of the RtxA13 toxin.</title>
        <authorList>
            <person name="Callol A."/>
            <person name="Pajuelo D."/>
            <person name="Ebbesson L."/>
            <person name="Teles M."/>
            <person name="MacKenzie S."/>
            <person name="Amaro C."/>
        </authorList>
    </citation>
    <scope>NUCLEOTIDE SEQUENCE</scope>
</reference>